<dbReference type="PANTHER" id="PTHR43711">
    <property type="entry name" value="TWO-COMPONENT HISTIDINE KINASE"/>
    <property type="match status" value="1"/>
</dbReference>
<proteinExistence type="predicted"/>
<keyword evidence="14" id="KW-0732">Signal</keyword>
<reference evidence="17 18" key="1">
    <citation type="submission" date="2018-08" db="EMBL/GenBank/DDBJ databases">
        <title>Genetic Globetrotter - A new plasmid hitch-hiking vast phylogenetic and geographic distances.</title>
        <authorList>
            <person name="Vollmers J."/>
            <person name="Petersen J."/>
        </authorList>
    </citation>
    <scope>NUCLEOTIDE SEQUENCE [LARGE SCALE GENOMIC DNA]</scope>
    <source>
        <strain evidence="17 18">DSM 26383</strain>
    </source>
</reference>
<dbReference type="OrthoDB" id="7179697at2"/>
<comment type="subcellular location">
    <subcellularLocation>
        <location evidence="2">Cell membrane</location>
    </subcellularLocation>
    <subcellularLocation>
        <location evidence="3">Membrane raft</location>
        <topology evidence="3">Multi-pass membrane protein</topology>
    </subcellularLocation>
</comment>
<evidence type="ECO:0000256" key="4">
    <source>
        <dbReference type="ARBA" id="ARBA00012438"/>
    </source>
</evidence>
<dbReference type="InterPro" id="IPR035965">
    <property type="entry name" value="PAS-like_dom_sf"/>
</dbReference>
<dbReference type="InterPro" id="IPR000014">
    <property type="entry name" value="PAS"/>
</dbReference>
<dbReference type="SUPFAM" id="SSF55874">
    <property type="entry name" value="ATPase domain of HSP90 chaperone/DNA topoisomerase II/histidine kinase"/>
    <property type="match status" value="1"/>
</dbReference>
<evidence type="ECO:0000256" key="10">
    <source>
        <dbReference type="ARBA" id="ARBA00022840"/>
    </source>
</evidence>
<evidence type="ECO:0000256" key="1">
    <source>
        <dbReference type="ARBA" id="ARBA00000085"/>
    </source>
</evidence>
<dbReference type="SMART" id="SM00387">
    <property type="entry name" value="HATPase_c"/>
    <property type="match status" value="1"/>
</dbReference>
<evidence type="ECO:0000256" key="12">
    <source>
        <dbReference type="ARBA" id="ARBA00023136"/>
    </source>
</evidence>
<dbReference type="GO" id="GO:0000155">
    <property type="term" value="F:phosphorelay sensor kinase activity"/>
    <property type="evidence" value="ECO:0007669"/>
    <property type="project" value="InterPro"/>
</dbReference>
<dbReference type="PRINTS" id="PR00344">
    <property type="entry name" value="BCTRLSENSOR"/>
</dbReference>
<evidence type="ECO:0000259" key="15">
    <source>
        <dbReference type="PROSITE" id="PS50109"/>
    </source>
</evidence>
<keyword evidence="11" id="KW-0902">Two-component regulatory system</keyword>
<dbReference type="InterPro" id="IPR050736">
    <property type="entry name" value="Sensor_HK_Regulatory"/>
</dbReference>
<dbReference type="FunFam" id="1.10.287.130:FF:000001">
    <property type="entry name" value="Two-component sensor histidine kinase"/>
    <property type="match status" value="1"/>
</dbReference>
<dbReference type="Pfam" id="PF12974">
    <property type="entry name" value="Phosphonate-bd"/>
    <property type="match status" value="1"/>
</dbReference>
<organism evidence="17 18">
    <name type="scientific">Roseovarius indicus</name>
    <dbReference type="NCBI Taxonomy" id="540747"/>
    <lineage>
        <taxon>Bacteria</taxon>
        <taxon>Pseudomonadati</taxon>
        <taxon>Pseudomonadota</taxon>
        <taxon>Alphaproteobacteria</taxon>
        <taxon>Rhodobacterales</taxon>
        <taxon>Roseobacteraceae</taxon>
        <taxon>Roseovarius</taxon>
    </lineage>
</organism>
<dbReference type="PROSITE" id="PS50109">
    <property type="entry name" value="HIS_KIN"/>
    <property type="match status" value="1"/>
</dbReference>
<keyword evidence="8" id="KW-0547">Nucleotide-binding</keyword>
<dbReference type="InterPro" id="IPR005467">
    <property type="entry name" value="His_kinase_dom"/>
</dbReference>
<dbReference type="NCBIfam" id="TIGR00229">
    <property type="entry name" value="sensory_box"/>
    <property type="match status" value="1"/>
</dbReference>
<evidence type="ECO:0000256" key="14">
    <source>
        <dbReference type="SAM" id="SignalP"/>
    </source>
</evidence>
<dbReference type="CDD" id="cd00130">
    <property type="entry name" value="PAS"/>
    <property type="match status" value="1"/>
</dbReference>
<dbReference type="InterPro" id="IPR036097">
    <property type="entry name" value="HisK_dim/P_sf"/>
</dbReference>
<dbReference type="EC" id="2.7.13.3" evidence="4"/>
<evidence type="ECO:0000259" key="16">
    <source>
        <dbReference type="PROSITE" id="PS50112"/>
    </source>
</evidence>
<comment type="catalytic activity">
    <reaction evidence="1">
        <text>ATP + protein L-histidine = ADP + protein N-phospho-L-histidine.</text>
        <dbReference type="EC" id="2.7.13.3"/>
    </reaction>
</comment>
<dbReference type="RefSeq" id="WP_057814756.1">
    <property type="nucleotide sequence ID" value="NZ_CP031598.1"/>
</dbReference>
<feature type="chain" id="PRO_5024914532" description="histidine kinase" evidence="14">
    <location>
        <begin position="35"/>
        <end position="1109"/>
    </location>
</feature>
<evidence type="ECO:0000313" key="18">
    <source>
        <dbReference type="Proteomes" id="UP000325785"/>
    </source>
</evidence>
<evidence type="ECO:0000256" key="13">
    <source>
        <dbReference type="SAM" id="MobiDB-lite"/>
    </source>
</evidence>
<dbReference type="GO" id="GO:0045121">
    <property type="term" value="C:membrane raft"/>
    <property type="evidence" value="ECO:0007669"/>
    <property type="project" value="UniProtKB-SubCell"/>
</dbReference>
<keyword evidence="9" id="KW-0418">Kinase</keyword>
<protein>
    <recommendedName>
        <fullName evidence="4">histidine kinase</fullName>
        <ecNumber evidence="4">2.7.13.3</ecNumber>
    </recommendedName>
</protein>
<keyword evidence="12" id="KW-0472">Membrane</keyword>
<dbReference type="SUPFAM" id="SSF47384">
    <property type="entry name" value="Homodimeric domain of signal transducing histidine kinase"/>
    <property type="match status" value="1"/>
</dbReference>
<evidence type="ECO:0000256" key="7">
    <source>
        <dbReference type="ARBA" id="ARBA00022679"/>
    </source>
</evidence>
<dbReference type="Pfam" id="PF00989">
    <property type="entry name" value="PAS"/>
    <property type="match status" value="1"/>
</dbReference>
<keyword evidence="5" id="KW-1003">Cell membrane</keyword>
<keyword evidence="10" id="KW-0067">ATP-binding</keyword>
<dbReference type="GO" id="GO:0006355">
    <property type="term" value="P:regulation of DNA-templated transcription"/>
    <property type="evidence" value="ECO:0007669"/>
    <property type="project" value="InterPro"/>
</dbReference>
<dbReference type="Pfam" id="PF02518">
    <property type="entry name" value="HATPase_c"/>
    <property type="match status" value="1"/>
</dbReference>
<keyword evidence="7 17" id="KW-0808">Transferase</keyword>
<dbReference type="SUPFAM" id="SSF53850">
    <property type="entry name" value="Periplasmic binding protein-like II"/>
    <property type="match status" value="1"/>
</dbReference>
<dbReference type="GO" id="GO:0005886">
    <property type="term" value="C:plasma membrane"/>
    <property type="evidence" value="ECO:0007669"/>
    <property type="project" value="UniProtKB-SubCell"/>
</dbReference>
<dbReference type="GO" id="GO:0005524">
    <property type="term" value="F:ATP binding"/>
    <property type="evidence" value="ECO:0007669"/>
    <property type="project" value="UniProtKB-KW"/>
</dbReference>
<dbReference type="CDD" id="cd00082">
    <property type="entry name" value="HisKA"/>
    <property type="match status" value="1"/>
</dbReference>
<evidence type="ECO:0000256" key="5">
    <source>
        <dbReference type="ARBA" id="ARBA00022475"/>
    </source>
</evidence>
<evidence type="ECO:0000256" key="3">
    <source>
        <dbReference type="ARBA" id="ARBA00004314"/>
    </source>
</evidence>
<dbReference type="Proteomes" id="UP000325785">
    <property type="component" value="Chromosome"/>
</dbReference>
<dbReference type="SUPFAM" id="SSF55785">
    <property type="entry name" value="PYP-like sensor domain (PAS domain)"/>
    <property type="match status" value="2"/>
</dbReference>
<keyword evidence="6" id="KW-0597">Phosphoprotein</keyword>
<dbReference type="Pfam" id="PF00512">
    <property type="entry name" value="HisKA"/>
    <property type="match status" value="1"/>
</dbReference>
<feature type="region of interest" description="Disordered" evidence="13">
    <location>
        <begin position="1081"/>
        <end position="1109"/>
    </location>
</feature>
<dbReference type="InterPro" id="IPR004358">
    <property type="entry name" value="Sig_transdc_His_kin-like_C"/>
</dbReference>
<dbReference type="Gene3D" id="3.40.190.10">
    <property type="entry name" value="Periplasmic binding protein-like II"/>
    <property type="match status" value="1"/>
</dbReference>
<dbReference type="PROSITE" id="PS50112">
    <property type="entry name" value="PAS"/>
    <property type="match status" value="1"/>
</dbReference>
<evidence type="ECO:0000313" key="17">
    <source>
        <dbReference type="EMBL" id="QEW25577.1"/>
    </source>
</evidence>
<dbReference type="SMART" id="SM00091">
    <property type="entry name" value="PAS"/>
    <property type="match status" value="2"/>
</dbReference>
<dbReference type="SMART" id="SM00388">
    <property type="entry name" value="HisKA"/>
    <property type="match status" value="1"/>
</dbReference>
<feature type="domain" description="PAS" evidence="16">
    <location>
        <begin position="377"/>
        <end position="446"/>
    </location>
</feature>
<dbReference type="InterPro" id="IPR003594">
    <property type="entry name" value="HATPase_dom"/>
</dbReference>
<feature type="domain" description="Histidine kinase" evidence="15">
    <location>
        <begin position="625"/>
        <end position="846"/>
    </location>
</feature>
<dbReference type="Gene3D" id="1.10.287.130">
    <property type="match status" value="1"/>
</dbReference>
<name>A0A5P3A882_9RHOB</name>
<evidence type="ECO:0000256" key="8">
    <source>
        <dbReference type="ARBA" id="ARBA00022741"/>
    </source>
</evidence>
<feature type="signal peptide" evidence="14">
    <location>
        <begin position="1"/>
        <end position="34"/>
    </location>
</feature>
<dbReference type="FunFam" id="3.30.565.10:FF:000023">
    <property type="entry name" value="PAS domain-containing sensor histidine kinase"/>
    <property type="match status" value="1"/>
</dbReference>
<dbReference type="AlphaFoldDB" id="A0A5P3A882"/>
<dbReference type="EMBL" id="CP031598">
    <property type="protein sequence ID" value="QEW25577.1"/>
    <property type="molecule type" value="Genomic_DNA"/>
</dbReference>
<evidence type="ECO:0000256" key="6">
    <source>
        <dbReference type="ARBA" id="ARBA00022553"/>
    </source>
</evidence>
<dbReference type="InterPro" id="IPR003661">
    <property type="entry name" value="HisK_dim/P_dom"/>
</dbReference>
<dbReference type="KEGG" id="rid:RIdsm_01364"/>
<dbReference type="Gene3D" id="3.30.565.10">
    <property type="entry name" value="Histidine kinase-like ATPase, C-terminal domain"/>
    <property type="match status" value="1"/>
</dbReference>
<dbReference type="InterPro" id="IPR013767">
    <property type="entry name" value="PAS_fold"/>
</dbReference>
<gene>
    <name evidence="17" type="primary">phoR_3</name>
    <name evidence="17" type="ORF">RIdsm_01364</name>
</gene>
<dbReference type="Gene3D" id="3.30.450.20">
    <property type="entry name" value="PAS domain"/>
    <property type="match status" value="2"/>
</dbReference>
<evidence type="ECO:0000256" key="9">
    <source>
        <dbReference type="ARBA" id="ARBA00022777"/>
    </source>
</evidence>
<evidence type="ECO:0000256" key="2">
    <source>
        <dbReference type="ARBA" id="ARBA00004236"/>
    </source>
</evidence>
<sequence length="1109" mass="122179" precursor="true">MCEQKSIRYPFASLLAALVIALVLNCFLATVASAQEDGQEASPPQTLTIGVLALEGATRALEAWQSTTDLLNRSAARSNLPYEFALQPHTHSSLIEAVENGAIDLMLTDPSMFAGFEMENGARAVLSLARMWEGAAIDVSGALVFVRQSETARSLSDLEGKRVMAVAPNDFAGWWLAEQEFRKSGLEPKDFFSNLLFSGGNEREAVYAVQSGLVDAGIVRAGLLEQLAEAGIIELSDYAPLNLRRYEAYPFWTSTPLYPEWVLSALESVPEPALAHVIDTLLELTPDSPESEASGGYVWQAPQNYKSVHDLLISLRVRPYENYFQQAAMRIYRAYRGPILAIAVLSLLSVAFLVYEVRRNRQLAEEQRNVLQSEARSKNFYRNAVEEHTVFCMLSATGVISHVNERFTHILGRSRKALVETQVAELLTEKDRALLQTEIVKAMEVGAPWQGALQLRKEDGGFAWVQCTFIPVTRTTNELSEIALVASDVTQTRKGVSEERFQNTLELLQDQVVVIRPGTLEILYCNAAAEQRLIKERTGGDWKGKSASAFVTAKDFKHLEMRCEAISKGPQRRVIWEAAGKGDVTYEISLEYCEPAQDEPRIVAMYRDVTERKVAERAKNEFIATVSHELRTPLTSIKGALGLALSGAVGEMPEKVGDLVTLANTNCERLRIMINDILDLEKLESSELDFKMEPFDLVELVHESVDANQHYANQFKATFKENIDASDAPFMTLGDRGRLRQVMDNLMSNASKFSEPDSEIIVSLTRLKDRVRLSIRDFGSGIPKKAQPAIFDKFFQVDSSDTRSKGGTGLGLAIVRQIVDQHEGSVSFFSEVGEGTEFFVDLPEFDGERAIAIPAADTNEATGFSRLPGVVSDEFVPAADETVLEGLLAAVRANGATVKTEVGHVSVEQIAKGRGVVSQSAVFNWMRPQQRAFVVNLVGEGLLENRGVALVDQTVMSQGEQGRAVDVEKTLELVQAWLDETGKANRETGMNPSLKAVVIVPDGNWTGAGIAEDQPFFTDPNQALVLLKENPHDYVVWLDQFEGAATATVLPLNEGTLPKDFPFTLVVRRRDERNGELGIVSKFSSSEGGGRTRARRRVGASGQKRTGAL</sequence>
<dbReference type="PANTHER" id="PTHR43711:SF1">
    <property type="entry name" value="HISTIDINE KINASE 1"/>
    <property type="match status" value="1"/>
</dbReference>
<dbReference type="InterPro" id="IPR036890">
    <property type="entry name" value="HATPase_C_sf"/>
</dbReference>
<accession>A0A5P3A882</accession>
<evidence type="ECO:0000256" key="11">
    <source>
        <dbReference type="ARBA" id="ARBA00023012"/>
    </source>
</evidence>